<dbReference type="RefSeq" id="YP_009283062.1">
    <property type="nucleotide sequence ID" value="NC_031039.1"/>
</dbReference>
<dbReference type="GO" id="GO:0003676">
    <property type="term" value="F:nucleic acid binding"/>
    <property type="evidence" value="ECO:0007669"/>
    <property type="project" value="InterPro"/>
</dbReference>
<dbReference type="GeneID" id="29058876"/>
<dbReference type="Proteomes" id="UP000202618">
    <property type="component" value="Segment"/>
</dbReference>
<dbReference type="InterPro" id="IPR036397">
    <property type="entry name" value="RNaseH_sf"/>
</dbReference>
<evidence type="ECO:0000313" key="2">
    <source>
        <dbReference type="Proteomes" id="UP000202618"/>
    </source>
</evidence>
<proteinExistence type="predicted"/>
<dbReference type="KEGG" id="vg:29058876"/>
<gene>
    <name evidence="1" type="ORF">AR9_g158</name>
</gene>
<name>A0A172JI65_BPPB1</name>
<sequence length="185" mass="21726">MQSKNEISLGLSVKITNKNKNAKIISLCISDLGGKNLFYAEFNDYSEHFLDYYAKNDIIPNLLFNEKNDFIIESNNHFHIKSNSDIIRKEVSKWLANYYLKHKKKIKFIIDDKQFSWLFFSELIDYEIFPKFMLSNDTIDLDSLLEFLNINLSGTSLEKKSNAIISAKGNISIWKQLFDVYQNKR</sequence>
<keyword evidence="1" id="KW-0378">Hydrolase</keyword>
<dbReference type="EMBL" id="KU878088">
    <property type="protein sequence ID" value="AMS01242.1"/>
    <property type="molecule type" value="Genomic_DNA"/>
</dbReference>
<keyword evidence="1" id="KW-0269">Exonuclease</keyword>
<dbReference type="Gene3D" id="3.30.420.10">
    <property type="entry name" value="Ribonuclease H-like superfamily/Ribonuclease H"/>
    <property type="match status" value="1"/>
</dbReference>
<reference evidence="1 2" key="1">
    <citation type="journal article" date="2016" name="Virology">
        <title>The genome of AR9, a giant transducing Bacillus phage encoding two multisubunit RNA polymerases.</title>
        <authorList>
            <person name="Lavysh D."/>
            <person name="Sokolova M."/>
            <person name="Minakhin L."/>
            <person name="Yakunina M."/>
            <person name="Artamonova T."/>
            <person name="Kozyavkin S."/>
            <person name="Makarova K.S."/>
            <person name="Koonin E.V."/>
            <person name="Severinov K."/>
        </authorList>
    </citation>
    <scope>NUCLEOTIDE SEQUENCE [LARGE SCALE GENOMIC DNA]</scope>
</reference>
<keyword evidence="1" id="KW-0540">Nuclease</keyword>
<organism evidence="1 2">
    <name type="scientific">Bacillus phage AR9</name>
    <dbReference type="NCBI Taxonomy" id="1815509"/>
    <lineage>
        <taxon>Viruses</taxon>
        <taxon>Duplodnaviria</taxon>
        <taxon>Heunggongvirae</taxon>
        <taxon>Uroviricota</taxon>
        <taxon>Caudoviricetes</taxon>
        <taxon>Takahashivirus</taxon>
        <taxon>Bacillus phage PBS1</taxon>
    </lineage>
</organism>
<evidence type="ECO:0000313" key="1">
    <source>
        <dbReference type="EMBL" id="AMS01242.1"/>
    </source>
</evidence>
<protein>
    <submittedName>
        <fullName evidence="1">3'-5' exonuclease</fullName>
    </submittedName>
</protein>
<accession>A0A172JI65</accession>
<dbReference type="GO" id="GO:0004527">
    <property type="term" value="F:exonuclease activity"/>
    <property type="evidence" value="ECO:0007669"/>
    <property type="project" value="UniProtKB-KW"/>
</dbReference>